<dbReference type="Gene3D" id="3.30.30.40">
    <property type="match status" value="1"/>
</dbReference>
<keyword evidence="2" id="KW-1185">Reference proteome</keyword>
<evidence type="ECO:0000313" key="1">
    <source>
        <dbReference type="EMBL" id="MCT8989807.1"/>
    </source>
</evidence>
<organism evidence="1 2">
    <name type="scientific">Chelativorans petroleitrophicus</name>
    <dbReference type="NCBI Taxonomy" id="2975484"/>
    <lineage>
        <taxon>Bacteria</taxon>
        <taxon>Pseudomonadati</taxon>
        <taxon>Pseudomonadota</taxon>
        <taxon>Alphaproteobacteria</taxon>
        <taxon>Hyphomicrobiales</taxon>
        <taxon>Phyllobacteriaceae</taxon>
        <taxon>Chelativorans</taxon>
    </lineage>
</organism>
<keyword evidence="1" id="KW-0808">Transferase</keyword>
<dbReference type="EMBL" id="JAODNV010000006">
    <property type="protein sequence ID" value="MCT8989807.1"/>
    <property type="molecule type" value="Genomic_DNA"/>
</dbReference>
<comment type="caution">
    <text evidence="1">The sequence shown here is derived from an EMBL/GenBank/DDBJ whole genome shotgun (WGS) entry which is preliminary data.</text>
</comment>
<dbReference type="Pfam" id="PF01144">
    <property type="entry name" value="CoA_trans"/>
    <property type="match status" value="1"/>
</dbReference>
<dbReference type="SUPFAM" id="SSF100950">
    <property type="entry name" value="NagB/RpiA/CoA transferase-like"/>
    <property type="match status" value="1"/>
</dbReference>
<gene>
    <name evidence="1" type="ORF">NYR54_05805</name>
</gene>
<evidence type="ECO:0000313" key="2">
    <source>
        <dbReference type="Proteomes" id="UP001149009"/>
    </source>
</evidence>
<protein>
    <submittedName>
        <fullName evidence="1">CoA transferase subunit A</fullName>
    </submittedName>
</protein>
<dbReference type="AlphaFoldDB" id="A0A9X2X8V4"/>
<proteinExistence type="predicted"/>
<dbReference type="Gene3D" id="3.40.1080.10">
    <property type="entry name" value="Glutaconate Coenzyme A-transferase"/>
    <property type="match status" value="1"/>
</dbReference>
<dbReference type="GO" id="GO:0008410">
    <property type="term" value="F:CoA-transferase activity"/>
    <property type="evidence" value="ECO:0007669"/>
    <property type="project" value="InterPro"/>
</dbReference>
<reference evidence="1" key="1">
    <citation type="submission" date="2022-08" db="EMBL/GenBank/DDBJ databases">
        <title>Chelativorans sichuanense sp. nov., a paraffin oil-degrading bacterium isolated from a mixture of oil-based drill cuttings and paddy soil.</title>
        <authorList>
            <person name="Yu J."/>
            <person name="Liu H."/>
            <person name="Chen Q."/>
        </authorList>
    </citation>
    <scope>NUCLEOTIDE SEQUENCE</scope>
    <source>
        <strain evidence="1">SCAU 2101</strain>
    </source>
</reference>
<dbReference type="InterPro" id="IPR037171">
    <property type="entry name" value="NagB/RpiA_transferase-like"/>
</dbReference>
<dbReference type="RefSeq" id="WP_261514654.1">
    <property type="nucleotide sequence ID" value="NZ_JAODNV010000006.1"/>
</dbReference>
<dbReference type="PANTHER" id="PTHR43293:SF3">
    <property type="entry name" value="CHOLESTEROL RING-CLEAVING HYDROLASE IPDB SUBUNIT"/>
    <property type="match status" value="1"/>
</dbReference>
<dbReference type="SMART" id="SM00882">
    <property type="entry name" value="CoA_trans"/>
    <property type="match status" value="1"/>
</dbReference>
<sequence length="285" mass="31285">MARFMPLDQAVRENLKDGDTAAFEGFTHLIPTAAAHEAIRQGFKDLTLIRMTPDLIYDQMVGMGMAKKLVFSYVGNPGVGLLRRVRDAVENGWPRSVEIEEHSHAAMANAYEAGAAGLPFAVFRGYRGAGLAEVNPNIKSITCPFTGEKLAAVPSVRPDVTFIHAQKADKKGNVLVEGIIGIQKEAVLAARRAVVTVEEVVDNFTGLHPNLCILPHWTITAIAVVPGGSHPSYTHGYYARDNASYLEWDEVSADRERFTAWMEENVIKAKPEDFAARVEKLRVAK</sequence>
<dbReference type="Proteomes" id="UP001149009">
    <property type="component" value="Unassembled WGS sequence"/>
</dbReference>
<accession>A0A9X2X8V4</accession>
<dbReference type="InterPro" id="IPR004165">
    <property type="entry name" value="CoA_trans_fam_I"/>
</dbReference>
<dbReference type="PANTHER" id="PTHR43293">
    <property type="entry name" value="ACETATE COA-TRANSFERASE YDIF"/>
    <property type="match status" value="1"/>
</dbReference>
<name>A0A9X2X8V4_9HYPH</name>